<reference evidence="1" key="1">
    <citation type="submission" date="2021-10" db="EMBL/GenBank/DDBJ databases">
        <title>Novel species in genus Arthrobacter.</title>
        <authorList>
            <person name="Liu Y."/>
        </authorList>
    </citation>
    <scope>NUCLEOTIDE SEQUENCE</scope>
    <source>
        <strain evidence="1">Zg-Y786</strain>
    </source>
</reference>
<evidence type="ECO:0000313" key="2">
    <source>
        <dbReference type="Proteomes" id="UP001139168"/>
    </source>
</evidence>
<comment type="caution">
    <text evidence="1">The sequence shown here is derived from an EMBL/GenBank/DDBJ whole genome shotgun (WGS) entry which is preliminary data.</text>
</comment>
<proteinExistence type="predicted"/>
<evidence type="ECO:0008006" key="3">
    <source>
        <dbReference type="Google" id="ProtNLM"/>
    </source>
</evidence>
<gene>
    <name evidence="1" type="ORF">LJ752_06410</name>
</gene>
<accession>A0ABS8GIJ1</accession>
<name>A0ABS8GIJ1_9MICC</name>
<protein>
    <recommendedName>
        <fullName evidence="3">Helicase</fullName>
    </recommendedName>
</protein>
<sequence length="113" mass="11262">MSERGAGTVLMLGAGLLLLVLCGAVLLLLQTTVAATRAATAADLAALAAADAVRELRPGDPCRAAGEVAARNRAVLTGCTVDAGDQSVQVETEVRVPLLMSSATGQARAGPPP</sequence>
<dbReference type="RefSeq" id="WP_227890501.1">
    <property type="nucleotide sequence ID" value="NZ_JAJFZQ010000004.1"/>
</dbReference>
<evidence type="ECO:0000313" key="1">
    <source>
        <dbReference type="EMBL" id="MCC3265676.1"/>
    </source>
</evidence>
<dbReference type="InterPro" id="IPR021202">
    <property type="entry name" value="Rv3654c-like"/>
</dbReference>
<dbReference type="NCBIfam" id="TIGR03816">
    <property type="entry name" value="tadE_like_DECH"/>
    <property type="match status" value="1"/>
</dbReference>
<organism evidence="1 2">
    <name type="scientific">Arthrobacter gengyunqii</name>
    <dbReference type="NCBI Taxonomy" id="2886940"/>
    <lineage>
        <taxon>Bacteria</taxon>
        <taxon>Bacillati</taxon>
        <taxon>Actinomycetota</taxon>
        <taxon>Actinomycetes</taxon>
        <taxon>Micrococcales</taxon>
        <taxon>Micrococcaceae</taxon>
        <taxon>Arthrobacter</taxon>
    </lineage>
</organism>
<dbReference type="Proteomes" id="UP001139168">
    <property type="component" value="Unassembled WGS sequence"/>
</dbReference>
<keyword evidence="2" id="KW-1185">Reference proteome</keyword>
<dbReference type="EMBL" id="JAJFZQ010000004">
    <property type="protein sequence ID" value="MCC3265676.1"/>
    <property type="molecule type" value="Genomic_DNA"/>
</dbReference>